<name>A0A851GFC9_9BACT</name>
<dbReference type="Proteomes" id="UP000557872">
    <property type="component" value="Unassembled WGS sequence"/>
</dbReference>
<keyword evidence="1" id="KW-1133">Transmembrane helix</keyword>
<evidence type="ECO:0000256" key="1">
    <source>
        <dbReference type="SAM" id="Phobius"/>
    </source>
</evidence>
<keyword evidence="1" id="KW-0812">Transmembrane</keyword>
<feature type="transmembrane region" description="Helical" evidence="1">
    <location>
        <begin position="12"/>
        <end position="36"/>
    </location>
</feature>
<organism evidence="2 3">
    <name type="scientific">Oceaniferula marina</name>
    <dbReference type="NCBI Taxonomy" id="2748318"/>
    <lineage>
        <taxon>Bacteria</taxon>
        <taxon>Pseudomonadati</taxon>
        <taxon>Verrucomicrobiota</taxon>
        <taxon>Verrucomicrobiia</taxon>
        <taxon>Verrucomicrobiales</taxon>
        <taxon>Verrucomicrobiaceae</taxon>
        <taxon>Oceaniferula</taxon>
    </lineage>
</organism>
<dbReference type="RefSeq" id="WP_178932161.1">
    <property type="nucleotide sequence ID" value="NZ_JACBAZ010000003.1"/>
</dbReference>
<accession>A0A851GFC9</accession>
<keyword evidence="3" id="KW-1185">Reference proteome</keyword>
<comment type="caution">
    <text evidence="2">The sequence shown here is derived from an EMBL/GenBank/DDBJ whole genome shotgun (WGS) entry which is preliminary data.</text>
</comment>
<reference evidence="2 3" key="1">
    <citation type="submission" date="2020-07" db="EMBL/GenBank/DDBJ databases">
        <title>Roseicoccus Jingziensis gen. nov., sp. nov., isolated from coastal seawater.</title>
        <authorList>
            <person name="Feng X."/>
        </authorList>
    </citation>
    <scope>NUCLEOTIDE SEQUENCE [LARGE SCALE GENOMIC DNA]</scope>
    <source>
        <strain evidence="2 3">N1E253</strain>
    </source>
</reference>
<gene>
    <name evidence="2" type="ORF">HW115_08310</name>
</gene>
<keyword evidence="1" id="KW-0472">Membrane</keyword>
<proteinExistence type="predicted"/>
<dbReference type="AlphaFoldDB" id="A0A851GFC9"/>
<evidence type="ECO:0000313" key="3">
    <source>
        <dbReference type="Proteomes" id="UP000557872"/>
    </source>
</evidence>
<protein>
    <submittedName>
        <fullName evidence="2">Uncharacterized protein</fullName>
    </submittedName>
</protein>
<evidence type="ECO:0000313" key="2">
    <source>
        <dbReference type="EMBL" id="NWK55612.1"/>
    </source>
</evidence>
<dbReference type="EMBL" id="JACBAZ010000003">
    <property type="protein sequence ID" value="NWK55612.1"/>
    <property type="molecule type" value="Genomic_DNA"/>
</dbReference>
<sequence length="1205" mass="133270">MKNSKHLERSNGGFALIATVSVMVLLVMIALAMLSLSSVELRASNHQAAQYEAKANARMALMLAIGELQKTLGVDRAVTARASFVDMNSAQPNALGVWDSWRWQPSLSGSPNYSEKADGFQQWLKSTKKHEDQADPDMVNSDLAGDFGDDWQWVVNPDTLGPLNRSPSELYSDPGVKVELVNVDGNRSGGSYGWAVMDQSMAASIRLNKKDQVGSAVGPSIINRVAPARVRVDALSPKLSGLDHQKASVTMGNSVLLTGPDGRQEITGRLHDLTESSLGVLCDVARGGLKVDLSSVFESSIAPSSLLTDVRGVDTTDELYFEDQGSPRWSSLKSYYELYKRVQNVANKQPQVTLDESDYTPFASKEEYEEFADAPDRVRLLPVISKVQMVFSMVSHELLTAGRKNFYDVSGNPRGHQNYGVPMLCYDPVVTLHNPYDVEIRMPYMRVRIWDPPVVFRFKKNDAYVRTDFEYGRFSGLAMFQLEQQGNPFARKYFNLILSEKDTGDQPGEQIILKPGEVKVFSPYVEDDWTWGLEVAGYQGDTFEPRAFFDTETAMYVTEKDFRKQYGPLGEMGVHCVPGWNTRAGLCTDHLGQLNSRPQATVYPFERGYYARCGWFGMKKSDTFTVEVKPGKRLGAGRGPDFMVDVLSGNEVSHDEDLLRRFEFKFSDVETELSQTPDEPVIEREFRVGDLFQSNDDNTPGGKSPFAILTMTAKTTVDEENSTKPWLYNNHVVEGGIQNSANVGMIHQSYDVQLREMSSFSDFPGIEIDPQTNRGFYGASATAAKGVSHVPMHRLPLGPCASMGELLHSNIVSGRTLPRVTHPFGNSYAPPMVESSKVASSGGEVSFNHAYLDHSYLLNDLLWDGYYFSSIVDQTADYAGQQRSREEVLTELVEGKGKTLNRRLVAAPSLSMDVSQRVTEVLESDVRASRGLSAELMVSGMFNVNSDSVDAWRAILMSLRDEAVTGWSNRSYEMYDRTAFPRMGLPLAGDPDVGNQPPADLAGAIRWAGFRTLDDGEIKLLAESIVIELRLRGERDKAPFQSLGEFVNRRIGNASGLHALSGVLQKAIDRSGINGLTADDSIEVNLQKIANHDKIGLKNTDALEGQSGEGSPVAITQADLLGPLSSVISVRGDTFKIRTYGDSRNSEGDVVARAWCEATVQRLPQFVDSSDHPSTPITQLSSSVNERFGRRFVITHFRWLSADEI</sequence>